<gene>
    <name evidence="7" type="ORF">DEA37_0007518</name>
</gene>
<accession>A0A5J4NWC8</accession>
<dbReference type="PANTHER" id="PTHR13228">
    <property type="entry name" value="CONSERVED OLIGOMERIC GOLGI COMPLEX COMPONENT 5"/>
    <property type="match status" value="1"/>
</dbReference>
<evidence type="ECO:0000259" key="6">
    <source>
        <dbReference type="Pfam" id="PF20649"/>
    </source>
</evidence>
<comment type="caution">
    <text evidence="7">The sequence shown here is derived from an EMBL/GenBank/DDBJ whole genome shotgun (WGS) entry which is preliminary data.</text>
</comment>
<comment type="subcellular location">
    <subcellularLocation>
        <location evidence="1">Golgi apparatus membrane</location>
        <topology evidence="1">Peripheral membrane protein</topology>
    </subcellularLocation>
</comment>
<dbReference type="GO" id="GO:0017119">
    <property type="term" value="C:Golgi transport complex"/>
    <property type="evidence" value="ECO:0007669"/>
    <property type="project" value="InterPro"/>
</dbReference>
<dbReference type="Pfam" id="PF10392">
    <property type="entry name" value="COG5_N"/>
    <property type="match status" value="1"/>
</dbReference>
<dbReference type="AlphaFoldDB" id="A0A5J4NWC8"/>
<sequence>CLSGPRNFIGCVMENNDMVSTFAALDFDPNLYASSAVGANKAAEVLRSVNDVIRRLDASVFQHVASHHSDLLKKATDVDSLHNVLESTESKITSLSRSMDQLKRKVIVPYRALQSQITQFRHLQISCELLRKISRMALLVKRIQSRLVDLSKSSAYVNELEYLFSTMDWEGIHILESYKRFTEQSREDMISQAYNLINASYELADQVQLGLGLQIFQHVNMLPDVVCQLVKQWQTDFDSVLNSALDVEALIQKVRTRHPNSATTGPGKLFYHSFTRYRYYTGSGRASLTGIGGQAAAFHVALWTSLDGTVNKLEHISSQFRLLGLTLLNKREVSSSVSFAPIFRLDSSVEPCPSLAELLLHEVVNDWYSNQKTTLRASVILLFASANLKSLGLTQEQTYLNNHLPEGHADLIDSETLRAHVSELDAQLRSSEGFIGWAVDHLAQKLMDTAERSPQVKEALEGEYPKLLKLVLDLDRRIRFVQPHYSGTDSSLEDKRNRTDAEPPSCLIRSISPFETAYLSRSLSRLFDQVSMAFSTSTSSVGLDSSEVDGIVQNAASELAYATVQYDLLCKVSRNVSKTVALFATNVENMISVGPEANDVMDAQTVGQQNNIRLVNLLCAFGTQLSLTCSRRLRNLPVLHSVDPGHSGSPFQAIHDTLESRLNVLCMNIFQPLLHSIGETFENILSTMHGENFADSDDQMTTRRDSPRTSSAYMVRLQDFIGRVRKQHLCGLSQLPSSVPAGSSTLSTTWASKPPISSATLSTAMGSFPCGEVALQYSLRPFLTRWIDAFLYNVSLVSPLNERGRLRLAADCAEFELALAPLLASKIGSSLAMLAPEAYARLRAFRPILLAETERIADAFISRSEQISGARLDIENLPPSLVCQHLFSRAPAEIRPPHSATGWSTTRYIAWALAQTEDAERMEFLRNGLTIYTREVHVRQQREYPPIYVQLRAFLQHFEDKTRSMKSTEEHNFATQSPIIPCA</sequence>
<organism evidence="7 8">
    <name type="scientific">Paragonimus westermani</name>
    <dbReference type="NCBI Taxonomy" id="34504"/>
    <lineage>
        <taxon>Eukaryota</taxon>
        <taxon>Metazoa</taxon>
        <taxon>Spiralia</taxon>
        <taxon>Lophotrochozoa</taxon>
        <taxon>Platyhelminthes</taxon>
        <taxon>Trematoda</taxon>
        <taxon>Digenea</taxon>
        <taxon>Plagiorchiida</taxon>
        <taxon>Troglotremata</taxon>
        <taxon>Troglotrematidae</taxon>
        <taxon>Paragonimus</taxon>
    </lineage>
</organism>
<feature type="domain" description="Conserved oligomeric Golgi complex subunit 5 helical" evidence="6">
    <location>
        <begin position="171"/>
        <end position="340"/>
    </location>
</feature>
<evidence type="ECO:0000259" key="5">
    <source>
        <dbReference type="Pfam" id="PF10392"/>
    </source>
</evidence>
<dbReference type="InterPro" id="IPR048485">
    <property type="entry name" value="COG5_helical"/>
</dbReference>
<evidence type="ECO:0000256" key="4">
    <source>
        <dbReference type="ARBA" id="ARBA00023136"/>
    </source>
</evidence>
<reference evidence="7 8" key="1">
    <citation type="journal article" date="2019" name="Gigascience">
        <title>Whole-genome sequence of the oriental lung fluke Paragonimus westermani.</title>
        <authorList>
            <person name="Oey H."/>
            <person name="Zakrzewski M."/>
            <person name="Narain K."/>
            <person name="Devi K.R."/>
            <person name="Agatsuma T."/>
            <person name="Nawaratna S."/>
            <person name="Gobert G.N."/>
            <person name="Jones M.K."/>
            <person name="Ragan M.A."/>
            <person name="McManus D.P."/>
            <person name="Krause L."/>
        </authorList>
    </citation>
    <scope>NUCLEOTIDE SEQUENCE [LARGE SCALE GENOMIC DNA]</scope>
    <source>
        <strain evidence="7 8">IND2009</strain>
    </source>
</reference>
<proteinExistence type="predicted"/>
<dbReference type="InterPro" id="IPR019465">
    <property type="entry name" value="Cog5"/>
</dbReference>
<evidence type="ECO:0000313" key="8">
    <source>
        <dbReference type="Proteomes" id="UP000324629"/>
    </source>
</evidence>
<dbReference type="Pfam" id="PF20649">
    <property type="entry name" value="COG5_C"/>
    <property type="match status" value="1"/>
</dbReference>
<dbReference type="GO" id="GO:0006891">
    <property type="term" value="P:intra-Golgi vesicle-mediated transport"/>
    <property type="evidence" value="ECO:0007669"/>
    <property type="project" value="InterPro"/>
</dbReference>
<dbReference type="EMBL" id="QNGE01000754">
    <property type="protein sequence ID" value="KAA3679388.1"/>
    <property type="molecule type" value="Genomic_DNA"/>
</dbReference>
<keyword evidence="8" id="KW-1185">Reference proteome</keyword>
<protein>
    <recommendedName>
        <fullName evidence="2">Conserved oligomeric Golgi complex subunit 5</fullName>
    </recommendedName>
</protein>
<dbReference type="PANTHER" id="PTHR13228:SF3">
    <property type="entry name" value="CONSERVED OLIGOMERIC GOLGI COMPLEX SUBUNIT 5"/>
    <property type="match status" value="1"/>
</dbReference>
<dbReference type="InterPro" id="IPR049176">
    <property type="entry name" value="COG5_N"/>
</dbReference>
<feature type="domain" description="Conserved oligomeric Golgi complex subunit 5 N-terminal" evidence="5">
    <location>
        <begin position="22"/>
        <end position="143"/>
    </location>
</feature>
<keyword evidence="4" id="KW-0472">Membrane</keyword>
<evidence type="ECO:0000256" key="1">
    <source>
        <dbReference type="ARBA" id="ARBA00004395"/>
    </source>
</evidence>
<evidence type="ECO:0000256" key="3">
    <source>
        <dbReference type="ARBA" id="ARBA00023034"/>
    </source>
</evidence>
<evidence type="ECO:0000313" key="7">
    <source>
        <dbReference type="EMBL" id="KAA3679388.1"/>
    </source>
</evidence>
<dbReference type="GO" id="GO:0000139">
    <property type="term" value="C:Golgi membrane"/>
    <property type="evidence" value="ECO:0007669"/>
    <property type="project" value="UniProtKB-SubCell"/>
</dbReference>
<feature type="non-terminal residue" evidence="7">
    <location>
        <position position="1"/>
    </location>
</feature>
<evidence type="ECO:0000256" key="2">
    <source>
        <dbReference type="ARBA" id="ARBA00020974"/>
    </source>
</evidence>
<keyword evidence="3" id="KW-0333">Golgi apparatus</keyword>
<name>A0A5J4NWC8_9TREM</name>
<dbReference type="Proteomes" id="UP000324629">
    <property type="component" value="Unassembled WGS sequence"/>
</dbReference>